<dbReference type="Gene3D" id="3.90.550.10">
    <property type="entry name" value="Spore Coat Polysaccharide Biosynthesis Protein SpsA, Chain A"/>
    <property type="match status" value="1"/>
</dbReference>
<accession>A0A2R8ALN1</accession>
<organism evidence="2 3">
    <name type="scientific">Aliiroseovarius pelagivivens</name>
    <dbReference type="NCBI Taxonomy" id="1639690"/>
    <lineage>
        <taxon>Bacteria</taxon>
        <taxon>Pseudomonadati</taxon>
        <taxon>Pseudomonadota</taxon>
        <taxon>Alphaproteobacteria</taxon>
        <taxon>Rhodobacterales</taxon>
        <taxon>Paracoccaceae</taxon>
        <taxon>Aliiroseovarius</taxon>
    </lineage>
</organism>
<dbReference type="InterPro" id="IPR013446">
    <property type="entry name" value="G1P_cyt_trans-like"/>
</dbReference>
<dbReference type="GO" id="GO:0047343">
    <property type="term" value="F:glucose-1-phosphate cytidylyltransferase activity"/>
    <property type="evidence" value="ECO:0007669"/>
    <property type="project" value="UniProtKB-EC"/>
</dbReference>
<dbReference type="NCBIfam" id="TIGR02623">
    <property type="entry name" value="G1P_cyt_trans"/>
    <property type="match status" value="1"/>
</dbReference>
<evidence type="ECO:0000259" key="1">
    <source>
        <dbReference type="Pfam" id="PF00483"/>
    </source>
</evidence>
<dbReference type="PANTHER" id="PTHR47183">
    <property type="entry name" value="GLUCOSE-1-PHOSPHATE CYTIDYLYLTRANSFERASE-RELATED"/>
    <property type="match status" value="1"/>
</dbReference>
<dbReference type="OrthoDB" id="9814110at2"/>
<evidence type="ECO:0000313" key="2">
    <source>
        <dbReference type="EMBL" id="SPF76921.1"/>
    </source>
</evidence>
<dbReference type="EMBL" id="OMOI01000001">
    <property type="protein sequence ID" value="SPF76921.1"/>
    <property type="molecule type" value="Genomic_DNA"/>
</dbReference>
<dbReference type="RefSeq" id="WP_108856888.1">
    <property type="nucleotide sequence ID" value="NZ_OMOI01000001.1"/>
</dbReference>
<dbReference type="Pfam" id="PF00483">
    <property type="entry name" value="NTP_transferase"/>
    <property type="match status" value="1"/>
</dbReference>
<name>A0A2R8ALN1_9RHOB</name>
<sequence length="268" mass="30063">MQTILLAGGLGSRLAEETVTVPKPMVEVGGRPIITRVMDIYSHFGHNDFIVASGYKSLCLKQYFANYHLIANNITVAVDSGKMDLTPASPGGWNVSVVDTGPKTMTSGRIRRLKEWLKPGPFMVTYSDGLGNIDINALIDFHKSHGKLATVTAVQPPARFGNIELAGDRVEAFTEKVRRRNTWINGGYFVFEPEVMDYFVDDMEPLEQSPLTQMAQDCELMAYKHDGFWHPMDTIRDRDTLNNLCEEETPPWMRFNEELSSDITALAI</sequence>
<dbReference type="EC" id="2.7.7.33" evidence="2"/>
<dbReference type="PANTHER" id="PTHR47183:SF1">
    <property type="entry name" value="GLUCOSE-1-PHOSPHATE CYTIDYLYLTRANSFERASE"/>
    <property type="match status" value="1"/>
</dbReference>
<dbReference type="InterPro" id="IPR005835">
    <property type="entry name" value="NTP_transferase_dom"/>
</dbReference>
<gene>
    <name evidence="2" type="primary">rfbF</name>
    <name evidence="2" type="ORF">ALP8811_01938</name>
</gene>
<dbReference type="GO" id="GO:0009243">
    <property type="term" value="P:O antigen biosynthetic process"/>
    <property type="evidence" value="ECO:0007669"/>
    <property type="project" value="InterPro"/>
</dbReference>
<evidence type="ECO:0000313" key="3">
    <source>
        <dbReference type="Proteomes" id="UP000244911"/>
    </source>
</evidence>
<protein>
    <submittedName>
        <fullName evidence="2">Glucose-1-phosphate cytidylyltransferase</fullName>
        <ecNumber evidence="2">2.7.7.33</ecNumber>
    </submittedName>
</protein>
<dbReference type="InterPro" id="IPR046981">
    <property type="entry name" value="G1P_cyt_trans"/>
</dbReference>
<dbReference type="CDD" id="cd02524">
    <property type="entry name" value="G1P_cytidylyltransferase"/>
    <property type="match status" value="1"/>
</dbReference>
<dbReference type="InterPro" id="IPR029044">
    <property type="entry name" value="Nucleotide-diphossugar_trans"/>
</dbReference>
<proteinExistence type="predicted"/>
<dbReference type="SUPFAM" id="SSF53448">
    <property type="entry name" value="Nucleotide-diphospho-sugar transferases"/>
    <property type="match status" value="1"/>
</dbReference>
<keyword evidence="3" id="KW-1185">Reference proteome</keyword>
<dbReference type="AlphaFoldDB" id="A0A2R8ALN1"/>
<keyword evidence="2" id="KW-0548">Nucleotidyltransferase</keyword>
<keyword evidence="2" id="KW-0808">Transferase</keyword>
<dbReference type="Proteomes" id="UP000244911">
    <property type="component" value="Unassembled WGS sequence"/>
</dbReference>
<feature type="domain" description="Nucleotidyl transferase" evidence="1">
    <location>
        <begin position="3"/>
        <end position="211"/>
    </location>
</feature>
<reference evidence="2 3" key="1">
    <citation type="submission" date="2018-03" db="EMBL/GenBank/DDBJ databases">
        <authorList>
            <person name="Keele B.F."/>
        </authorList>
    </citation>
    <scope>NUCLEOTIDE SEQUENCE [LARGE SCALE GENOMIC DNA]</scope>
    <source>
        <strain evidence="2 3">CECT 8811</strain>
    </source>
</reference>